<dbReference type="CDD" id="cd06222">
    <property type="entry name" value="RNase_H_like"/>
    <property type="match status" value="1"/>
</dbReference>
<dbReference type="Pfam" id="PF13966">
    <property type="entry name" value="zf-RVT"/>
    <property type="match status" value="1"/>
</dbReference>
<protein>
    <recommendedName>
        <fullName evidence="6">Reverse transcriptase</fullName>
    </recommendedName>
</protein>
<evidence type="ECO:0000259" key="2">
    <source>
        <dbReference type="Pfam" id="PF13456"/>
    </source>
</evidence>
<keyword evidence="5" id="KW-1185">Reference proteome</keyword>
<dbReference type="InterPro" id="IPR000477">
    <property type="entry name" value="RT_dom"/>
</dbReference>
<dbReference type="InterPro" id="IPR043502">
    <property type="entry name" value="DNA/RNA_pol_sf"/>
</dbReference>
<evidence type="ECO:0000259" key="1">
    <source>
        <dbReference type="Pfam" id="PF00078"/>
    </source>
</evidence>
<reference evidence="4" key="1">
    <citation type="journal article" date="2023" name="Plant J.">
        <title>Genome sequences and population genomics provide insights into the demographic history, inbreeding, and mutation load of two 'living fossil' tree species of Dipteronia.</title>
        <authorList>
            <person name="Feng Y."/>
            <person name="Comes H.P."/>
            <person name="Chen J."/>
            <person name="Zhu S."/>
            <person name="Lu R."/>
            <person name="Zhang X."/>
            <person name="Li P."/>
            <person name="Qiu J."/>
            <person name="Olsen K.M."/>
            <person name="Qiu Y."/>
        </authorList>
    </citation>
    <scope>NUCLEOTIDE SEQUENCE</scope>
    <source>
        <strain evidence="4">KIB01</strain>
    </source>
</reference>
<dbReference type="InterPro" id="IPR012337">
    <property type="entry name" value="RNaseH-like_sf"/>
</dbReference>
<comment type="caution">
    <text evidence="4">The sequence shown here is derived from an EMBL/GenBank/DDBJ whole genome shotgun (WGS) entry which is preliminary data.</text>
</comment>
<organism evidence="4 5">
    <name type="scientific">Dipteronia dyeriana</name>
    <dbReference type="NCBI Taxonomy" id="168575"/>
    <lineage>
        <taxon>Eukaryota</taxon>
        <taxon>Viridiplantae</taxon>
        <taxon>Streptophyta</taxon>
        <taxon>Embryophyta</taxon>
        <taxon>Tracheophyta</taxon>
        <taxon>Spermatophyta</taxon>
        <taxon>Magnoliopsida</taxon>
        <taxon>eudicotyledons</taxon>
        <taxon>Gunneridae</taxon>
        <taxon>Pentapetalae</taxon>
        <taxon>rosids</taxon>
        <taxon>malvids</taxon>
        <taxon>Sapindales</taxon>
        <taxon>Sapindaceae</taxon>
        <taxon>Hippocastanoideae</taxon>
        <taxon>Acereae</taxon>
        <taxon>Dipteronia</taxon>
    </lineage>
</organism>
<dbReference type="Pfam" id="PF00078">
    <property type="entry name" value="RVT_1"/>
    <property type="match status" value="1"/>
</dbReference>
<sequence length="807" mass="89894">MLLNLKQHHNPEVMFLMKTKANHSMMERFRGLSNLPWRCIGDFNEVLYNYEQEGGVKKPQSQLESFREAVDYCGLEDLGFSGPPFTWSNKRDIGHIQERFDRGIDGLSALFYQKYWGTVGDSITFACLRFLNNEEPLDSVNSTLITLIPKLQQVEGMADFRPISLCNVIYKIVAKAIFNRFRTVIGEVISDNQSAFIPGQLISDNAIIGFECLYALKKLKSKDGAMAIKLDMSKAFDRVECDFLFRMMTKLGFSEVDLWFCEANERPKASRQLVNFGKSVVRVSKTVNRAQGFQLANIVGVRLVGCHERCLGLPSFTSLTLCVPDLGGGGGGGMGGRKIHWGSWEKLRVSKKNGGLDFRDLDTFNRALLAKQGWRLVVNPHSLAARVLKSKYHPGTPFTSAVKGKGDSLVWNSLIWGRGILEGGTRWCIGHGLMVEIYNDRWIPRPTTFRISSPQVLGERATVSSIISPSGGWNVPLIHASFLKDDVDTILSMPTSSSLMDDSLFWHFNRSGVYSVRSGYKVGKSLVCRESSSSSNALEAWWKFLWGLKLPNKIIIFIWKACSNWLPAHLNLAKRGMSIDLGCPICRKKPESTRHALWGCSKLKQTGARSDENLVGWALNFVNELNEACSLHDTLLINPIQLKNPMVKWSRPNVGMYKVNTDAAIQSTQNRIGIGIVIRDNVGSVMGCSTQVLEACFSPQVAEATAILRGFSFAMDSGLLPAVFESDAQVLVDLINSGNVPLDETGTVIVDILRLINSHNFQVSFAPRSANVLAHSLAKLSFSSEDRFYLETFPPCLERLVMADCPV</sequence>
<dbReference type="InterPro" id="IPR036397">
    <property type="entry name" value="RNaseH_sf"/>
</dbReference>
<dbReference type="CDD" id="cd01650">
    <property type="entry name" value="RT_nLTR_like"/>
    <property type="match status" value="1"/>
</dbReference>
<dbReference type="InterPro" id="IPR052929">
    <property type="entry name" value="RNase_H-like_EbsB-rel"/>
</dbReference>
<evidence type="ECO:0000313" key="5">
    <source>
        <dbReference type="Proteomes" id="UP001280121"/>
    </source>
</evidence>
<feature type="domain" description="Reverse transcriptase" evidence="1">
    <location>
        <begin position="152"/>
        <end position="260"/>
    </location>
</feature>
<name>A0AAE0CV17_9ROSI</name>
<dbReference type="SUPFAM" id="SSF53098">
    <property type="entry name" value="Ribonuclease H-like"/>
    <property type="match status" value="1"/>
</dbReference>
<dbReference type="InterPro" id="IPR002156">
    <property type="entry name" value="RNaseH_domain"/>
</dbReference>
<proteinExistence type="predicted"/>
<dbReference type="GO" id="GO:0003676">
    <property type="term" value="F:nucleic acid binding"/>
    <property type="evidence" value="ECO:0007669"/>
    <property type="project" value="InterPro"/>
</dbReference>
<feature type="domain" description="Reverse transcriptase zinc-binding" evidence="3">
    <location>
        <begin position="535"/>
        <end position="605"/>
    </location>
</feature>
<feature type="domain" description="RNase H type-1" evidence="2">
    <location>
        <begin position="660"/>
        <end position="780"/>
    </location>
</feature>
<dbReference type="GO" id="GO:0004523">
    <property type="term" value="F:RNA-DNA hybrid ribonuclease activity"/>
    <property type="evidence" value="ECO:0007669"/>
    <property type="project" value="InterPro"/>
</dbReference>
<dbReference type="Proteomes" id="UP001280121">
    <property type="component" value="Unassembled WGS sequence"/>
</dbReference>
<accession>A0AAE0CV17</accession>
<dbReference type="Gene3D" id="3.30.420.10">
    <property type="entry name" value="Ribonuclease H-like superfamily/Ribonuclease H"/>
    <property type="match status" value="1"/>
</dbReference>
<dbReference type="PANTHER" id="PTHR47074">
    <property type="entry name" value="BNAC02G40300D PROTEIN"/>
    <property type="match status" value="1"/>
</dbReference>
<dbReference type="InterPro" id="IPR044730">
    <property type="entry name" value="RNase_H-like_dom_plant"/>
</dbReference>
<dbReference type="PANTHER" id="PTHR47074:SF79">
    <property type="entry name" value="PUTATIVE-RELATED"/>
    <property type="match status" value="1"/>
</dbReference>
<dbReference type="SUPFAM" id="SSF56672">
    <property type="entry name" value="DNA/RNA polymerases"/>
    <property type="match status" value="1"/>
</dbReference>
<dbReference type="Pfam" id="PF13456">
    <property type="entry name" value="RVT_3"/>
    <property type="match status" value="1"/>
</dbReference>
<dbReference type="InterPro" id="IPR026960">
    <property type="entry name" value="RVT-Znf"/>
</dbReference>
<evidence type="ECO:0008006" key="6">
    <source>
        <dbReference type="Google" id="ProtNLM"/>
    </source>
</evidence>
<dbReference type="EMBL" id="JANJYI010000001">
    <property type="protein sequence ID" value="KAK2664585.1"/>
    <property type="molecule type" value="Genomic_DNA"/>
</dbReference>
<evidence type="ECO:0000313" key="4">
    <source>
        <dbReference type="EMBL" id="KAK2664585.1"/>
    </source>
</evidence>
<gene>
    <name evidence="4" type="ORF">Ddye_003159</name>
</gene>
<evidence type="ECO:0000259" key="3">
    <source>
        <dbReference type="Pfam" id="PF13966"/>
    </source>
</evidence>
<dbReference type="AlphaFoldDB" id="A0AAE0CV17"/>